<evidence type="ECO:0000313" key="3">
    <source>
        <dbReference type="Proteomes" id="UP001457282"/>
    </source>
</evidence>
<reference evidence="2 3" key="1">
    <citation type="journal article" date="2023" name="G3 (Bethesda)">
        <title>A chromosome-length genome assembly and annotation of blackberry (Rubus argutus, cv. 'Hillquist').</title>
        <authorList>
            <person name="Bruna T."/>
            <person name="Aryal R."/>
            <person name="Dudchenko O."/>
            <person name="Sargent D.J."/>
            <person name="Mead D."/>
            <person name="Buti M."/>
            <person name="Cavallini A."/>
            <person name="Hytonen T."/>
            <person name="Andres J."/>
            <person name="Pham M."/>
            <person name="Weisz D."/>
            <person name="Mascagni F."/>
            <person name="Usai G."/>
            <person name="Natali L."/>
            <person name="Bassil N."/>
            <person name="Fernandez G.E."/>
            <person name="Lomsadze A."/>
            <person name="Armour M."/>
            <person name="Olukolu B."/>
            <person name="Poorten T."/>
            <person name="Britton C."/>
            <person name="Davik J."/>
            <person name="Ashrafi H."/>
            <person name="Aiden E.L."/>
            <person name="Borodovsky M."/>
            <person name="Worthington M."/>
        </authorList>
    </citation>
    <scope>NUCLEOTIDE SEQUENCE [LARGE SCALE GENOMIC DNA]</scope>
    <source>
        <strain evidence="2">PI 553951</strain>
    </source>
</reference>
<keyword evidence="3" id="KW-1185">Reference proteome</keyword>
<dbReference type="EMBL" id="JBEDUW010000002">
    <property type="protein sequence ID" value="KAK9943637.1"/>
    <property type="molecule type" value="Genomic_DNA"/>
</dbReference>
<comment type="caution">
    <text evidence="2">The sequence shown here is derived from an EMBL/GenBank/DDBJ whole genome shotgun (WGS) entry which is preliminary data.</text>
</comment>
<name>A0AAW1Y4D6_RUBAR</name>
<evidence type="ECO:0000313" key="1">
    <source>
        <dbReference type="EMBL" id="KAK9943637.1"/>
    </source>
</evidence>
<dbReference type="EMBL" id="JBEDUW010000002">
    <property type="protein sequence ID" value="KAK9943638.1"/>
    <property type="molecule type" value="Genomic_DNA"/>
</dbReference>
<proteinExistence type="predicted"/>
<protein>
    <submittedName>
        <fullName evidence="2">Uncharacterized protein</fullName>
    </submittedName>
</protein>
<evidence type="ECO:0000313" key="2">
    <source>
        <dbReference type="EMBL" id="KAK9943638.1"/>
    </source>
</evidence>
<gene>
    <name evidence="1" type="ORF">M0R45_009240</name>
    <name evidence="2" type="ORF">M0R45_009241</name>
</gene>
<accession>A0AAW1Y4D6</accession>
<sequence>MDSSLAGRCGEVRQRSWVDDGRGGWTEMELQAVRLGRGWALRRISSAVQGWADSTRKSTAVRQLGSVGLSAGNGGCDADGKVGKQARWTEYEQWN</sequence>
<organism evidence="2 3">
    <name type="scientific">Rubus argutus</name>
    <name type="common">Southern blackberry</name>
    <dbReference type="NCBI Taxonomy" id="59490"/>
    <lineage>
        <taxon>Eukaryota</taxon>
        <taxon>Viridiplantae</taxon>
        <taxon>Streptophyta</taxon>
        <taxon>Embryophyta</taxon>
        <taxon>Tracheophyta</taxon>
        <taxon>Spermatophyta</taxon>
        <taxon>Magnoliopsida</taxon>
        <taxon>eudicotyledons</taxon>
        <taxon>Gunneridae</taxon>
        <taxon>Pentapetalae</taxon>
        <taxon>rosids</taxon>
        <taxon>fabids</taxon>
        <taxon>Rosales</taxon>
        <taxon>Rosaceae</taxon>
        <taxon>Rosoideae</taxon>
        <taxon>Rosoideae incertae sedis</taxon>
        <taxon>Rubus</taxon>
    </lineage>
</organism>
<dbReference type="Proteomes" id="UP001457282">
    <property type="component" value="Unassembled WGS sequence"/>
</dbReference>
<dbReference type="AlphaFoldDB" id="A0AAW1Y4D6"/>